<sequence>MATQMPPGTVRLTGGPDEKIILHPKPTDDYDDPLNWSTRRKTLHFGIVVIYVCMTFFLVDMPQVAIPYLQRDLFISDEELSLGRTLNFVGLGLGGICLIPLAYRYGRRPIYLLSALIQVPAAIWLGNVTSKYEFFVSSFLVSFGAAVTQTLVPMTITDMFFIHQFATMNGWFLFSQGTGSFLGQVVTGFIVQNHGWRWAWRCAAILLSFTFFVMLFMLEESTFVPLAPNEDGKVHDEELFFNRPFSYGSTTDGHDPIDLVDINRTMAAPAQAQADTQTPSLPPRPKTLRQRFALVTATKRPIQRRFLAPFVILCTFPAVAYAAVTYGATMAWLTMCYHVAARKLVATPYNFNSRDMGLFGLAPFIGHTIGSLAIPALSDIWIVKLARQNGGIYHPEMRLRLAIPAGVVTWAGILFFGLAAANDAPWIVLAVSFGIFGFGFAICLDVALAYVTDCYHNMIGDTLVGIVFVRNVLNVVVSVGIIPWMNSMGLQNTFILASSTAAVILLIPVLLIRWGQKARGNTAAKYERYSLDAIPPASLKKLLAGRG</sequence>
<dbReference type="Gene3D" id="1.20.1250.20">
    <property type="entry name" value="MFS general substrate transporter like domains"/>
    <property type="match status" value="1"/>
</dbReference>
<dbReference type="AlphaFoldDB" id="A0AAJ0FUH2"/>
<dbReference type="Pfam" id="PF07690">
    <property type="entry name" value="MFS_1"/>
    <property type="match status" value="1"/>
</dbReference>
<proteinExistence type="predicted"/>
<feature type="transmembrane region" description="Helical" evidence="5">
    <location>
        <begin position="168"/>
        <end position="192"/>
    </location>
</feature>
<evidence type="ECO:0000256" key="3">
    <source>
        <dbReference type="ARBA" id="ARBA00022989"/>
    </source>
</evidence>
<protein>
    <recommendedName>
        <fullName evidence="6">Major facilitator superfamily (MFS) profile domain-containing protein</fullName>
    </recommendedName>
</protein>
<evidence type="ECO:0000313" key="8">
    <source>
        <dbReference type="Proteomes" id="UP001251528"/>
    </source>
</evidence>
<dbReference type="GO" id="GO:0005886">
    <property type="term" value="C:plasma membrane"/>
    <property type="evidence" value="ECO:0007669"/>
    <property type="project" value="TreeGrafter"/>
</dbReference>
<evidence type="ECO:0000259" key="6">
    <source>
        <dbReference type="PROSITE" id="PS50850"/>
    </source>
</evidence>
<dbReference type="InterPro" id="IPR011701">
    <property type="entry name" value="MFS"/>
</dbReference>
<dbReference type="PANTHER" id="PTHR23502">
    <property type="entry name" value="MAJOR FACILITATOR SUPERFAMILY"/>
    <property type="match status" value="1"/>
</dbReference>
<feature type="transmembrane region" description="Helical" evidence="5">
    <location>
        <begin position="134"/>
        <end position="156"/>
    </location>
</feature>
<dbReference type="SUPFAM" id="SSF103473">
    <property type="entry name" value="MFS general substrate transporter"/>
    <property type="match status" value="1"/>
</dbReference>
<reference evidence="7" key="1">
    <citation type="submission" date="2023-06" db="EMBL/GenBank/DDBJ databases">
        <title>Conoideocrella luteorostrata (Hypocreales: Clavicipitaceae), a potential biocontrol fungus for elongate hemlock scale in United States Christmas tree production areas.</title>
        <authorList>
            <person name="Barrett H."/>
            <person name="Lovett B."/>
            <person name="Macias A.M."/>
            <person name="Stajich J.E."/>
            <person name="Kasson M.T."/>
        </authorList>
    </citation>
    <scope>NUCLEOTIDE SEQUENCE</scope>
    <source>
        <strain evidence="7">ARSEF 14590</strain>
    </source>
</reference>
<accession>A0AAJ0FUH2</accession>
<feature type="transmembrane region" description="Helical" evidence="5">
    <location>
        <begin position="463"/>
        <end position="482"/>
    </location>
</feature>
<evidence type="ECO:0000256" key="4">
    <source>
        <dbReference type="ARBA" id="ARBA00023136"/>
    </source>
</evidence>
<feature type="transmembrane region" description="Helical" evidence="5">
    <location>
        <begin position="110"/>
        <end position="128"/>
    </location>
</feature>
<dbReference type="Proteomes" id="UP001251528">
    <property type="component" value="Unassembled WGS sequence"/>
</dbReference>
<dbReference type="InterPro" id="IPR020846">
    <property type="entry name" value="MFS_dom"/>
</dbReference>
<dbReference type="InterPro" id="IPR036259">
    <property type="entry name" value="MFS_trans_sf"/>
</dbReference>
<evidence type="ECO:0000256" key="2">
    <source>
        <dbReference type="ARBA" id="ARBA00022692"/>
    </source>
</evidence>
<evidence type="ECO:0000313" key="7">
    <source>
        <dbReference type="EMBL" id="KAK2589515.1"/>
    </source>
</evidence>
<comment type="subcellular location">
    <subcellularLocation>
        <location evidence="1">Membrane</location>
        <topology evidence="1">Multi-pass membrane protein</topology>
    </subcellularLocation>
</comment>
<evidence type="ECO:0000256" key="1">
    <source>
        <dbReference type="ARBA" id="ARBA00004141"/>
    </source>
</evidence>
<keyword evidence="8" id="KW-1185">Reference proteome</keyword>
<dbReference type="PROSITE" id="PS50850">
    <property type="entry name" value="MFS"/>
    <property type="match status" value="1"/>
</dbReference>
<feature type="transmembrane region" description="Helical" evidence="5">
    <location>
        <begin position="43"/>
        <end position="65"/>
    </location>
</feature>
<gene>
    <name evidence="7" type="ORF">QQS21_012808</name>
</gene>
<keyword evidence="3 5" id="KW-1133">Transmembrane helix</keyword>
<dbReference type="EMBL" id="JASWJB010000648">
    <property type="protein sequence ID" value="KAK2589515.1"/>
    <property type="molecule type" value="Genomic_DNA"/>
</dbReference>
<feature type="transmembrane region" description="Helical" evidence="5">
    <location>
        <begin position="494"/>
        <end position="512"/>
    </location>
</feature>
<dbReference type="PANTHER" id="PTHR23502:SF50">
    <property type="entry name" value="TRANSPORTER, PUTATIVE (AFU_ORTHOLOGUE AFUA_5G00430)-RELATED"/>
    <property type="match status" value="1"/>
</dbReference>
<evidence type="ECO:0000256" key="5">
    <source>
        <dbReference type="SAM" id="Phobius"/>
    </source>
</evidence>
<comment type="caution">
    <text evidence="7">The sequence shown here is derived from an EMBL/GenBank/DDBJ whole genome shotgun (WGS) entry which is preliminary data.</text>
</comment>
<keyword evidence="4 5" id="KW-0472">Membrane</keyword>
<feature type="transmembrane region" description="Helical" evidence="5">
    <location>
        <begin position="85"/>
        <end position="103"/>
    </location>
</feature>
<organism evidence="7 8">
    <name type="scientific">Conoideocrella luteorostrata</name>
    <dbReference type="NCBI Taxonomy" id="1105319"/>
    <lineage>
        <taxon>Eukaryota</taxon>
        <taxon>Fungi</taxon>
        <taxon>Dikarya</taxon>
        <taxon>Ascomycota</taxon>
        <taxon>Pezizomycotina</taxon>
        <taxon>Sordariomycetes</taxon>
        <taxon>Hypocreomycetidae</taxon>
        <taxon>Hypocreales</taxon>
        <taxon>Clavicipitaceae</taxon>
        <taxon>Conoideocrella</taxon>
    </lineage>
</organism>
<feature type="domain" description="Major facilitator superfamily (MFS) profile" evidence="6">
    <location>
        <begin position="41"/>
        <end position="516"/>
    </location>
</feature>
<feature type="transmembrane region" description="Helical" evidence="5">
    <location>
        <begin position="426"/>
        <end position="451"/>
    </location>
</feature>
<dbReference type="GO" id="GO:0022857">
    <property type="term" value="F:transmembrane transporter activity"/>
    <property type="evidence" value="ECO:0007669"/>
    <property type="project" value="InterPro"/>
</dbReference>
<keyword evidence="2 5" id="KW-0812">Transmembrane</keyword>
<feature type="transmembrane region" description="Helical" evidence="5">
    <location>
        <begin position="358"/>
        <end position="378"/>
    </location>
</feature>
<feature type="transmembrane region" description="Helical" evidence="5">
    <location>
        <begin position="306"/>
        <end position="324"/>
    </location>
</feature>
<feature type="transmembrane region" description="Helical" evidence="5">
    <location>
        <begin position="399"/>
        <end position="420"/>
    </location>
</feature>
<name>A0AAJ0FUH2_9HYPO</name>
<feature type="transmembrane region" description="Helical" evidence="5">
    <location>
        <begin position="198"/>
        <end position="218"/>
    </location>
</feature>